<evidence type="ECO:0000256" key="3">
    <source>
        <dbReference type="ARBA" id="ARBA00022989"/>
    </source>
</evidence>
<keyword evidence="3 7" id="KW-1133">Transmembrane helix</keyword>
<feature type="transmembrane region" description="Helical" evidence="7">
    <location>
        <begin position="195"/>
        <end position="219"/>
    </location>
</feature>
<dbReference type="PANTHER" id="PTHR33048:SF47">
    <property type="entry name" value="INTEGRAL MEMBRANE PROTEIN-RELATED"/>
    <property type="match status" value="1"/>
</dbReference>
<feature type="compositionally biased region" description="Basic and acidic residues" evidence="6">
    <location>
        <begin position="332"/>
        <end position="350"/>
    </location>
</feature>
<gene>
    <name evidence="9" type="ORF">FOPG_18133</name>
</gene>
<name>X0H0K2_FUSOX</name>
<evidence type="ECO:0000256" key="2">
    <source>
        <dbReference type="ARBA" id="ARBA00022692"/>
    </source>
</evidence>
<evidence type="ECO:0000313" key="9">
    <source>
        <dbReference type="EMBL" id="EXL65650.1"/>
    </source>
</evidence>
<evidence type="ECO:0000256" key="7">
    <source>
        <dbReference type="SAM" id="Phobius"/>
    </source>
</evidence>
<reference evidence="9" key="2">
    <citation type="submission" date="2012-05" db="EMBL/GenBank/DDBJ databases">
        <title>The Genome Annotation of Fusarium oxysporum PHW808.</title>
        <authorList>
            <consortium name="The Broad Institute Genomics Platform"/>
            <person name="Ma L.-J."/>
            <person name="Corby-Kistler H."/>
            <person name="Broz K."/>
            <person name="Gale L.R."/>
            <person name="Jonkers W."/>
            <person name="O'Donnell K."/>
            <person name="Ploetz R."/>
            <person name="Steinberg C."/>
            <person name="Schwartz D.C."/>
            <person name="VanEtten H."/>
            <person name="Zhou S."/>
            <person name="Young S.K."/>
            <person name="Zeng Q."/>
            <person name="Gargeya S."/>
            <person name="Fitzgerald M."/>
            <person name="Abouelleil A."/>
            <person name="Alvarado L."/>
            <person name="Chapman S.B."/>
            <person name="Gainer-Dewar J."/>
            <person name="Goldberg J."/>
            <person name="Griggs A."/>
            <person name="Gujja S."/>
            <person name="Hansen M."/>
            <person name="Howarth C."/>
            <person name="Imamovic A."/>
            <person name="Ireland A."/>
            <person name="Larimer J."/>
            <person name="McCowan C."/>
            <person name="Murphy C."/>
            <person name="Pearson M."/>
            <person name="Poon T.W."/>
            <person name="Priest M."/>
            <person name="Roberts A."/>
            <person name="Saif S."/>
            <person name="Shea T."/>
            <person name="Sykes S."/>
            <person name="Wortman J."/>
            <person name="Nusbaum C."/>
            <person name="Birren B."/>
        </authorList>
    </citation>
    <scope>NUCLEOTIDE SEQUENCE</scope>
    <source>
        <strain evidence="9">54008</strain>
    </source>
</reference>
<evidence type="ECO:0000256" key="5">
    <source>
        <dbReference type="ARBA" id="ARBA00038359"/>
    </source>
</evidence>
<dbReference type="Proteomes" id="UP000030676">
    <property type="component" value="Unassembled WGS sequence"/>
</dbReference>
<feature type="region of interest" description="Disordered" evidence="6">
    <location>
        <begin position="313"/>
        <end position="350"/>
    </location>
</feature>
<dbReference type="AlphaFoldDB" id="X0H0K2"/>
<keyword evidence="4 7" id="KW-0472">Membrane</keyword>
<feature type="region of interest" description="Disordered" evidence="6">
    <location>
        <begin position="414"/>
        <end position="434"/>
    </location>
</feature>
<dbReference type="HOGENOM" id="CLU_028200_0_4_1"/>
<proteinExistence type="inferred from homology"/>
<dbReference type="InterPro" id="IPR049326">
    <property type="entry name" value="Rhodopsin_dom_fungi"/>
</dbReference>
<dbReference type="GO" id="GO:0016020">
    <property type="term" value="C:membrane"/>
    <property type="evidence" value="ECO:0007669"/>
    <property type="project" value="UniProtKB-SubCell"/>
</dbReference>
<feature type="domain" description="Rhodopsin" evidence="8">
    <location>
        <begin position="59"/>
        <end position="296"/>
    </location>
</feature>
<evidence type="ECO:0000259" key="8">
    <source>
        <dbReference type="Pfam" id="PF20684"/>
    </source>
</evidence>
<feature type="region of interest" description="Disordered" evidence="6">
    <location>
        <begin position="373"/>
        <end position="402"/>
    </location>
</feature>
<feature type="transmembrane region" description="Helical" evidence="7">
    <location>
        <begin position="75"/>
        <end position="94"/>
    </location>
</feature>
<reference evidence="9" key="1">
    <citation type="submission" date="2011-11" db="EMBL/GenBank/DDBJ databases">
        <title>The Genome Sequence of Fusarium oxysporum PHW808.</title>
        <authorList>
            <consortium name="The Broad Institute Genome Sequencing Platform"/>
            <person name="Ma L.-J."/>
            <person name="Gale L.R."/>
            <person name="Schwartz D.C."/>
            <person name="Zhou S."/>
            <person name="Corby-Kistler H."/>
            <person name="Young S.K."/>
            <person name="Zeng Q."/>
            <person name="Gargeya S."/>
            <person name="Fitzgerald M."/>
            <person name="Haas B."/>
            <person name="Abouelleil A."/>
            <person name="Alvarado L."/>
            <person name="Arachchi H.M."/>
            <person name="Berlin A."/>
            <person name="Brown A."/>
            <person name="Chapman S.B."/>
            <person name="Chen Z."/>
            <person name="Dunbar C."/>
            <person name="Freedman E."/>
            <person name="Gearin G."/>
            <person name="Goldberg J."/>
            <person name="Griggs A."/>
            <person name="Gujja S."/>
            <person name="Heiman D."/>
            <person name="Howarth C."/>
            <person name="Larson L."/>
            <person name="Lui A."/>
            <person name="MacDonald P.J.P."/>
            <person name="Montmayeur A."/>
            <person name="Murphy C."/>
            <person name="Neiman D."/>
            <person name="Pearson M."/>
            <person name="Priest M."/>
            <person name="Roberts A."/>
            <person name="Saif S."/>
            <person name="Shea T."/>
            <person name="Shenoy N."/>
            <person name="Sisk P."/>
            <person name="Stolte C."/>
            <person name="Sykes S."/>
            <person name="Wortman J."/>
            <person name="Nusbaum C."/>
            <person name="Birren B."/>
        </authorList>
    </citation>
    <scope>NUCLEOTIDE SEQUENCE [LARGE SCALE GENOMIC DNA]</scope>
    <source>
        <strain evidence="9">54008</strain>
    </source>
</reference>
<accession>X0H0K2</accession>
<protein>
    <recommendedName>
        <fullName evidence="8">Rhodopsin domain-containing protein</fullName>
    </recommendedName>
</protein>
<dbReference type="PANTHER" id="PTHR33048">
    <property type="entry name" value="PTH11-LIKE INTEGRAL MEMBRANE PROTEIN (AFU_ORTHOLOGUE AFUA_5G11245)"/>
    <property type="match status" value="1"/>
</dbReference>
<comment type="similarity">
    <text evidence="5">Belongs to the SAT4 family.</text>
</comment>
<feature type="transmembrane region" description="Helical" evidence="7">
    <location>
        <begin position="231"/>
        <end position="251"/>
    </location>
</feature>
<evidence type="ECO:0000256" key="6">
    <source>
        <dbReference type="SAM" id="MobiDB-lite"/>
    </source>
</evidence>
<feature type="transmembrane region" description="Helical" evidence="7">
    <location>
        <begin position="42"/>
        <end position="63"/>
    </location>
</feature>
<keyword evidence="2 7" id="KW-0812">Transmembrane</keyword>
<dbReference type="InterPro" id="IPR052337">
    <property type="entry name" value="SAT4-like"/>
</dbReference>
<organism evidence="9">
    <name type="scientific">Fusarium oxysporum f. sp. conglutinans race 2 54008</name>
    <dbReference type="NCBI Taxonomy" id="1089457"/>
    <lineage>
        <taxon>Eukaryota</taxon>
        <taxon>Fungi</taxon>
        <taxon>Dikarya</taxon>
        <taxon>Ascomycota</taxon>
        <taxon>Pezizomycotina</taxon>
        <taxon>Sordariomycetes</taxon>
        <taxon>Hypocreomycetidae</taxon>
        <taxon>Hypocreales</taxon>
        <taxon>Nectriaceae</taxon>
        <taxon>Fusarium</taxon>
        <taxon>Fusarium oxysporum species complex</taxon>
    </lineage>
</organism>
<feature type="transmembrane region" description="Helical" evidence="7">
    <location>
        <begin position="114"/>
        <end position="133"/>
    </location>
</feature>
<evidence type="ECO:0000256" key="1">
    <source>
        <dbReference type="ARBA" id="ARBA00004141"/>
    </source>
</evidence>
<dbReference type="Pfam" id="PF20684">
    <property type="entry name" value="Fung_rhodopsin"/>
    <property type="match status" value="1"/>
</dbReference>
<feature type="transmembrane region" description="Helical" evidence="7">
    <location>
        <begin position="145"/>
        <end position="175"/>
    </location>
</feature>
<sequence length="434" mass="48784">MLNFQKFVCRPSRMYLRWADESHLTMDSRSMSADSSSRSVEIRAILITFSILSTITVALRIYVRYKVLRSLGWDDRVMAAAQLLTIGSAVAIGLENNYGLGHHTWEQSKENYVAYMKAFYTSVIVYNVAMCLVKIGILHQYRRVFVIPILQALTFYGLVIMVAWTITIAFLNTLICVPVAKFWNSTMPGHCTDPLTVWYVMAGFNLVTDIIVFCMPLPVIGSLNLPRRQKIMLLAIFSIGFLTCAISIYRIRTLKTAASTKDPNWDNVDAAIWSFLEVTLAIITSCLPTLRPLFSKLMPKLFASSFGRSNRPSDYGYTPTHSSQNLRSMPRLRTEDLSRDSMDATTTLRKDEVPLSSISHRCYCQGYPGVSVSIKPEQGQNQSDETQSPLEPSSPIHGGIKATTVVSQEVVVERVADDEWSHGRPSDSDANMRE</sequence>
<dbReference type="OrthoDB" id="3648173at2759"/>
<evidence type="ECO:0000256" key="4">
    <source>
        <dbReference type="ARBA" id="ARBA00023136"/>
    </source>
</evidence>
<feature type="transmembrane region" description="Helical" evidence="7">
    <location>
        <begin position="271"/>
        <end position="290"/>
    </location>
</feature>
<feature type="compositionally biased region" description="Polar residues" evidence="6">
    <location>
        <begin position="378"/>
        <end position="391"/>
    </location>
</feature>
<dbReference type="EMBL" id="JH659123">
    <property type="protein sequence ID" value="EXL65650.1"/>
    <property type="molecule type" value="Genomic_DNA"/>
</dbReference>
<comment type="subcellular location">
    <subcellularLocation>
        <location evidence="1">Membrane</location>
        <topology evidence="1">Multi-pass membrane protein</topology>
    </subcellularLocation>
</comment>